<evidence type="ECO:0000256" key="1">
    <source>
        <dbReference type="SAM" id="MobiDB-lite"/>
    </source>
</evidence>
<organism evidence="2 3">
    <name type="scientific">Aspergillus pseudotamarii</name>
    <dbReference type="NCBI Taxonomy" id="132259"/>
    <lineage>
        <taxon>Eukaryota</taxon>
        <taxon>Fungi</taxon>
        <taxon>Dikarya</taxon>
        <taxon>Ascomycota</taxon>
        <taxon>Pezizomycotina</taxon>
        <taxon>Eurotiomycetes</taxon>
        <taxon>Eurotiomycetidae</taxon>
        <taxon>Eurotiales</taxon>
        <taxon>Aspergillaceae</taxon>
        <taxon>Aspergillus</taxon>
        <taxon>Aspergillus subgen. Circumdati</taxon>
    </lineage>
</organism>
<keyword evidence="3" id="KW-1185">Reference proteome</keyword>
<dbReference type="EMBL" id="ML743591">
    <property type="protein sequence ID" value="KAE8135654.1"/>
    <property type="molecule type" value="Genomic_DNA"/>
</dbReference>
<reference evidence="2 3" key="1">
    <citation type="submission" date="2019-04" db="EMBL/GenBank/DDBJ databases">
        <title>Friends and foes A comparative genomics study of 23 Aspergillus species from section Flavi.</title>
        <authorList>
            <consortium name="DOE Joint Genome Institute"/>
            <person name="Kjaerbolling I."/>
            <person name="Vesth T."/>
            <person name="Frisvad J.C."/>
            <person name="Nybo J.L."/>
            <person name="Theobald S."/>
            <person name="Kildgaard S."/>
            <person name="Isbrandt T."/>
            <person name="Kuo A."/>
            <person name="Sato A."/>
            <person name="Lyhne E.K."/>
            <person name="Kogle M.E."/>
            <person name="Wiebenga A."/>
            <person name="Kun R.S."/>
            <person name="Lubbers R.J."/>
            <person name="Makela M.R."/>
            <person name="Barry K."/>
            <person name="Chovatia M."/>
            <person name="Clum A."/>
            <person name="Daum C."/>
            <person name="Haridas S."/>
            <person name="He G."/>
            <person name="LaButti K."/>
            <person name="Lipzen A."/>
            <person name="Mondo S."/>
            <person name="Riley R."/>
            <person name="Salamov A."/>
            <person name="Simmons B.A."/>
            <person name="Magnuson J.K."/>
            <person name="Henrissat B."/>
            <person name="Mortensen U.H."/>
            <person name="Larsen T.O."/>
            <person name="Devries R.P."/>
            <person name="Grigoriev I.V."/>
            <person name="Machida M."/>
            <person name="Baker S.E."/>
            <person name="Andersen M.R."/>
        </authorList>
    </citation>
    <scope>NUCLEOTIDE SEQUENCE [LARGE SCALE GENOMIC DNA]</scope>
    <source>
        <strain evidence="2 3">CBS 117625</strain>
    </source>
</reference>
<protein>
    <submittedName>
        <fullName evidence="2">Uncharacterized protein</fullName>
    </submittedName>
</protein>
<dbReference type="Proteomes" id="UP000325672">
    <property type="component" value="Unassembled WGS sequence"/>
</dbReference>
<dbReference type="GeneID" id="43641732"/>
<dbReference type="AlphaFoldDB" id="A0A5N6SR85"/>
<name>A0A5N6SR85_ASPPS</name>
<evidence type="ECO:0000313" key="3">
    <source>
        <dbReference type="Proteomes" id="UP000325672"/>
    </source>
</evidence>
<feature type="region of interest" description="Disordered" evidence="1">
    <location>
        <begin position="23"/>
        <end position="42"/>
    </location>
</feature>
<feature type="compositionally biased region" description="Low complexity" evidence="1">
    <location>
        <begin position="23"/>
        <end position="36"/>
    </location>
</feature>
<accession>A0A5N6SR85</accession>
<sequence length="249" mass="27860">MALQERVGSLLDIPIIPPPFIRSLQRSRSSSPTRPSDTQYHGGHLRRAKIFLTISILTKALYTAINNLKPAGFEAVRNRVRLARRFKPPVQNPRPTILQENASTDSSRVIEPVIPVFKLKGPRPDIYAGLSDDSLADALKPTKDRYIVQSLLLDIQDASTLISNLYIYPNQAAVDGSVAILILQSLSDLRDGQDLNKENYDNVFSIATEGPVYELWIHFREPTRKLLHAVLRGGNSELKCQIISILNDL</sequence>
<gene>
    <name evidence="2" type="ORF">BDV38DRAFT_272673</name>
</gene>
<dbReference type="RefSeq" id="XP_031911717.1">
    <property type="nucleotide sequence ID" value="XM_032057522.1"/>
</dbReference>
<proteinExistence type="predicted"/>
<evidence type="ECO:0000313" key="2">
    <source>
        <dbReference type="EMBL" id="KAE8135654.1"/>
    </source>
</evidence>
<dbReference type="OrthoDB" id="5372703at2759"/>